<dbReference type="GO" id="GO:0000978">
    <property type="term" value="F:RNA polymerase II cis-regulatory region sequence-specific DNA binding"/>
    <property type="evidence" value="ECO:0007669"/>
    <property type="project" value="TreeGrafter"/>
</dbReference>
<evidence type="ECO:0000256" key="2">
    <source>
        <dbReference type="ARBA" id="ARBA00022473"/>
    </source>
</evidence>
<keyword evidence="3" id="KW-0805">Transcription regulation</keyword>
<keyword evidence="5 6" id="KW-0238">DNA-binding</keyword>
<accession>A0A9W2XXE6</accession>
<evidence type="ECO:0000256" key="4">
    <source>
        <dbReference type="ARBA" id="ARBA00023163"/>
    </source>
</evidence>
<evidence type="ECO:0000256" key="7">
    <source>
        <dbReference type="SAM" id="Phobius"/>
    </source>
</evidence>
<dbReference type="KEGG" id="bspl:129604328"/>
<name>A0A9W2XXE6_BETSP</name>
<keyword evidence="5 6" id="KW-0371">Homeobox</keyword>
<dbReference type="GO" id="GO:0005634">
    <property type="term" value="C:nucleus"/>
    <property type="evidence" value="ECO:0007669"/>
    <property type="project" value="UniProtKB-SubCell"/>
</dbReference>
<reference evidence="10" key="1">
    <citation type="submission" date="2025-08" db="UniProtKB">
        <authorList>
            <consortium name="RefSeq"/>
        </authorList>
    </citation>
    <scope>IDENTIFICATION</scope>
</reference>
<evidence type="ECO:0000256" key="1">
    <source>
        <dbReference type="ARBA" id="ARBA00004123"/>
    </source>
</evidence>
<dbReference type="PANTHER" id="PTHR45946">
    <property type="entry name" value="HOMEOBOX PROTEIN ROUGH-RELATED"/>
    <property type="match status" value="1"/>
</dbReference>
<organism evidence="9 10">
    <name type="scientific">Betta splendens</name>
    <name type="common">Siamese fighting fish</name>
    <dbReference type="NCBI Taxonomy" id="158456"/>
    <lineage>
        <taxon>Eukaryota</taxon>
        <taxon>Metazoa</taxon>
        <taxon>Chordata</taxon>
        <taxon>Craniata</taxon>
        <taxon>Vertebrata</taxon>
        <taxon>Euteleostomi</taxon>
        <taxon>Actinopterygii</taxon>
        <taxon>Neopterygii</taxon>
        <taxon>Teleostei</taxon>
        <taxon>Neoteleostei</taxon>
        <taxon>Acanthomorphata</taxon>
        <taxon>Anabantaria</taxon>
        <taxon>Anabantiformes</taxon>
        <taxon>Anabantoidei</taxon>
        <taxon>Osphronemidae</taxon>
        <taxon>Betta</taxon>
    </lineage>
</organism>
<dbReference type="InterPro" id="IPR009057">
    <property type="entry name" value="Homeodomain-like_sf"/>
</dbReference>
<dbReference type="GO" id="GO:0000981">
    <property type="term" value="F:DNA-binding transcription factor activity, RNA polymerase II-specific"/>
    <property type="evidence" value="ECO:0007669"/>
    <property type="project" value="TreeGrafter"/>
</dbReference>
<dbReference type="Pfam" id="PF00046">
    <property type="entry name" value="Homeodomain"/>
    <property type="match status" value="1"/>
</dbReference>
<evidence type="ECO:0000313" key="9">
    <source>
        <dbReference type="Proteomes" id="UP000515150"/>
    </source>
</evidence>
<keyword evidence="7" id="KW-1133">Transmembrane helix</keyword>
<keyword evidence="7" id="KW-0812">Transmembrane</keyword>
<protein>
    <submittedName>
        <fullName evidence="10">Homeobox protein Hox-C10a-like</fullName>
    </submittedName>
</protein>
<feature type="domain" description="Homeobox" evidence="8">
    <location>
        <begin position="116"/>
        <end position="175"/>
    </location>
</feature>
<sequence>MTSYQELTAEEQSSPLFTGCCRAKEVISRDPGGRTHPELGSLEGEGEAELEVASGFHSARSRYLTFCSVWLCAPLQTTLLLLLLLLLLHRLLVAGNSVLVRLGAAAAASARLDATRRTEPPRSGCSTGQPTELQTELRFNKYLTRAGRVEVAGAPQLSETQVKVCFQNRRARQQR</sequence>
<dbReference type="Gene3D" id="1.10.10.60">
    <property type="entry name" value="Homeodomain-like"/>
    <property type="match status" value="1"/>
</dbReference>
<feature type="transmembrane region" description="Helical" evidence="7">
    <location>
        <begin position="63"/>
        <end position="87"/>
    </location>
</feature>
<dbReference type="CDD" id="cd00086">
    <property type="entry name" value="homeodomain"/>
    <property type="match status" value="1"/>
</dbReference>
<dbReference type="InterPro" id="IPR046327">
    <property type="entry name" value="HXA1/B1/D1"/>
</dbReference>
<evidence type="ECO:0000313" key="10">
    <source>
        <dbReference type="RefSeq" id="XP_055366240.1"/>
    </source>
</evidence>
<keyword evidence="9" id="KW-1185">Reference proteome</keyword>
<evidence type="ECO:0000256" key="6">
    <source>
        <dbReference type="RuleBase" id="RU000682"/>
    </source>
</evidence>
<evidence type="ECO:0000259" key="8">
    <source>
        <dbReference type="PROSITE" id="PS50071"/>
    </source>
</evidence>
<keyword evidence="4" id="KW-0804">Transcription</keyword>
<gene>
    <name evidence="10" type="primary">LOC129604328</name>
</gene>
<keyword evidence="5 6" id="KW-0539">Nucleus</keyword>
<proteinExistence type="predicted"/>
<dbReference type="AlphaFoldDB" id="A0A9W2XXE6"/>
<dbReference type="InterPro" id="IPR001356">
    <property type="entry name" value="HD"/>
</dbReference>
<dbReference type="Proteomes" id="UP000515150">
    <property type="component" value="Chromosome 7"/>
</dbReference>
<dbReference type="PANTHER" id="PTHR45946:SF5">
    <property type="entry name" value="HOMEOBOX PROTEIN HOX-B1"/>
    <property type="match status" value="1"/>
</dbReference>
<dbReference type="SUPFAM" id="SSF46689">
    <property type="entry name" value="Homeodomain-like"/>
    <property type="match status" value="1"/>
</dbReference>
<evidence type="ECO:0000256" key="5">
    <source>
        <dbReference type="PROSITE-ProRule" id="PRU00108"/>
    </source>
</evidence>
<keyword evidence="7" id="KW-0472">Membrane</keyword>
<evidence type="ECO:0000256" key="3">
    <source>
        <dbReference type="ARBA" id="ARBA00023015"/>
    </source>
</evidence>
<dbReference type="RefSeq" id="XP_055366240.1">
    <property type="nucleotide sequence ID" value="XM_055510265.1"/>
</dbReference>
<comment type="subcellular location">
    <subcellularLocation>
        <location evidence="1 5 6">Nucleus</location>
    </subcellularLocation>
</comment>
<dbReference type="PROSITE" id="PS50071">
    <property type="entry name" value="HOMEOBOX_2"/>
    <property type="match status" value="1"/>
</dbReference>
<dbReference type="GeneID" id="129604328"/>
<dbReference type="OrthoDB" id="6159439at2759"/>
<keyword evidence="2" id="KW-0217">Developmental protein</keyword>